<keyword evidence="5" id="KW-0997">Cell inner membrane</keyword>
<dbReference type="InterPro" id="IPR047817">
    <property type="entry name" value="ABC2_TM_bact-type"/>
</dbReference>
<accession>A0A948T289</accession>
<keyword evidence="4 9" id="KW-1003">Cell membrane</keyword>
<keyword evidence="6 9" id="KW-0812">Transmembrane</keyword>
<comment type="subcellular location">
    <subcellularLocation>
        <location evidence="1">Cell inner membrane</location>
        <topology evidence="1">Multi-pass membrane protein</topology>
    </subcellularLocation>
    <subcellularLocation>
        <location evidence="9">Cell membrane</location>
        <topology evidence="9">Multi-pass membrane protein</topology>
    </subcellularLocation>
</comment>
<keyword evidence="3 9" id="KW-0813">Transport</keyword>
<dbReference type="GO" id="GO:0140359">
    <property type="term" value="F:ABC-type transporter activity"/>
    <property type="evidence" value="ECO:0007669"/>
    <property type="project" value="InterPro"/>
</dbReference>
<feature type="transmembrane region" description="Helical" evidence="9">
    <location>
        <begin position="50"/>
        <end position="74"/>
    </location>
</feature>
<evidence type="ECO:0000256" key="4">
    <source>
        <dbReference type="ARBA" id="ARBA00022475"/>
    </source>
</evidence>
<evidence type="ECO:0000313" key="12">
    <source>
        <dbReference type="Proteomes" id="UP000713596"/>
    </source>
</evidence>
<organism evidence="11 12">
    <name type="scientific">Candidatus Allofournierella pullistercoris</name>
    <dbReference type="NCBI Taxonomy" id="2838597"/>
    <lineage>
        <taxon>Bacteria</taxon>
        <taxon>Bacillati</taxon>
        <taxon>Bacillota</taxon>
        <taxon>Clostridia</taxon>
        <taxon>Eubacteriales</taxon>
        <taxon>Oscillospiraceae</taxon>
        <taxon>Allofournierella</taxon>
    </lineage>
</organism>
<evidence type="ECO:0000256" key="5">
    <source>
        <dbReference type="ARBA" id="ARBA00022519"/>
    </source>
</evidence>
<evidence type="ECO:0000256" key="3">
    <source>
        <dbReference type="ARBA" id="ARBA00022448"/>
    </source>
</evidence>
<feature type="transmembrane region" description="Helical" evidence="9">
    <location>
        <begin position="260"/>
        <end position="278"/>
    </location>
</feature>
<name>A0A948T289_9FIRM</name>
<feature type="transmembrane region" description="Helical" evidence="9">
    <location>
        <begin position="86"/>
        <end position="110"/>
    </location>
</feature>
<feature type="domain" description="ABC transmembrane type-2" evidence="10">
    <location>
        <begin position="51"/>
        <end position="281"/>
    </location>
</feature>
<dbReference type="InterPro" id="IPR000412">
    <property type="entry name" value="ABC_2_transport"/>
</dbReference>
<evidence type="ECO:0000256" key="1">
    <source>
        <dbReference type="ARBA" id="ARBA00004429"/>
    </source>
</evidence>
<evidence type="ECO:0000313" key="11">
    <source>
        <dbReference type="EMBL" id="MBU3806025.1"/>
    </source>
</evidence>
<comment type="caution">
    <text evidence="11">The sequence shown here is derived from an EMBL/GenBank/DDBJ whole genome shotgun (WGS) entry which is preliminary data.</text>
</comment>
<reference evidence="11" key="2">
    <citation type="submission" date="2021-04" db="EMBL/GenBank/DDBJ databases">
        <authorList>
            <person name="Gilroy R."/>
        </authorList>
    </citation>
    <scope>NUCLEOTIDE SEQUENCE</scope>
    <source>
        <strain evidence="11">B5_2728</strain>
    </source>
</reference>
<feature type="transmembrane region" description="Helical" evidence="9">
    <location>
        <begin position="131"/>
        <end position="155"/>
    </location>
</feature>
<keyword evidence="7 9" id="KW-1133">Transmembrane helix</keyword>
<dbReference type="Proteomes" id="UP000713596">
    <property type="component" value="Unassembled WGS sequence"/>
</dbReference>
<evidence type="ECO:0000256" key="9">
    <source>
        <dbReference type="RuleBase" id="RU361157"/>
    </source>
</evidence>
<dbReference type="Pfam" id="PF01061">
    <property type="entry name" value="ABC2_membrane"/>
    <property type="match status" value="1"/>
</dbReference>
<dbReference type="PANTHER" id="PTHR30413">
    <property type="entry name" value="INNER MEMBRANE TRANSPORT PERMEASE"/>
    <property type="match status" value="1"/>
</dbReference>
<gene>
    <name evidence="11" type="ORF">H9882_03940</name>
</gene>
<dbReference type="PRINTS" id="PR00164">
    <property type="entry name" value="ABC2TRNSPORT"/>
</dbReference>
<dbReference type="GO" id="GO:0043190">
    <property type="term" value="C:ATP-binding cassette (ABC) transporter complex"/>
    <property type="evidence" value="ECO:0007669"/>
    <property type="project" value="InterPro"/>
</dbReference>
<proteinExistence type="inferred from homology"/>
<evidence type="ECO:0000256" key="8">
    <source>
        <dbReference type="ARBA" id="ARBA00023136"/>
    </source>
</evidence>
<evidence type="ECO:0000259" key="10">
    <source>
        <dbReference type="PROSITE" id="PS51012"/>
    </source>
</evidence>
<protein>
    <recommendedName>
        <fullName evidence="9">Transport permease protein</fullName>
    </recommendedName>
</protein>
<evidence type="ECO:0000256" key="6">
    <source>
        <dbReference type="ARBA" id="ARBA00022692"/>
    </source>
</evidence>
<evidence type="ECO:0000256" key="2">
    <source>
        <dbReference type="ARBA" id="ARBA00007783"/>
    </source>
</evidence>
<feature type="transmembrane region" description="Helical" evidence="9">
    <location>
        <begin position="199"/>
        <end position="218"/>
    </location>
</feature>
<feature type="transmembrane region" description="Helical" evidence="9">
    <location>
        <begin position="167"/>
        <end position="192"/>
    </location>
</feature>
<sequence length="289" mass="32158">MQHPNEHQWTTVIRPRTGWFDIDLKELWRYRDLVLLFTKRNFAILYKQTILGPLWILLNPLITTVLFNVIFGGIAGLPTEGAPSFLFIMAGNTIWSMFAACINNTANTFVVNASTFGKVYFPRLTIPLSQALTAVINFLVQFAMFACFWTFFALNPSGAGQVQLTGWVLYLPILVVQVMVLGLAVGIIVSSLTTKYRDLAIAVTFAVQLWMYATPVVYSTTSLANQPVLQKLVYLNPMTAPVQVFRKAVLGCGQVDPAGLVYSLVCTLVLLAIGVILFSRIEKTFMDTV</sequence>
<comment type="similarity">
    <text evidence="2 9">Belongs to the ABC-2 integral membrane protein family.</text>
</comment>
<dbReference type="AlphaFoldDB" id="A0A948T289"/>
<dbReference type="InterPro" id="IPR013525">
    <property type="entry name" value="ABC2_TM"/>
</dbReference>
<dbReference type="EMBL" id="JAHLFP010000031">
    <property type="protein sequence ID" value="MBU3806025.1"/>
    <property type="molecule type" value="Genomic_DNA"/>
</dbReference>
<dbReference type="GO" id="GO:0015920">
    <property type="term" value="P:lipopolysaccharide transport"/>
    <property type="evidence" value="ECO:0007669"/>
    <property type="project" value="TreeGrafter"/>
</dbReference>
<dbReference type="PANTHER" id="PTHR30413:SF8">
    <property type="entry name" value="TRANSPORT PERMEASE PROTEIN"/>
    <property type="match status" value="1"/>
</dbReference>
<reference evidence="11" key="1">
    <citation type="journal article" date="2021" name="PeerJ">
        <title>Extensive microbial diversity within the chicken gut microbiome revealed by metagenomics and culture.</title>
        <authorList>
            <person name="Gilroy R."/>
            <person name="Ravi A."/>
            <person name="Getino M."/>
            <person name="Pursley I."/>
            <person name="Horton D.L."/>
            <person name="Alikhan N.F."/>
            <person name="Baker D."/>
            <person name="Gharbi K."/>
            <person name="Hall N."/>
            <person name="Watson M."/>
            <person name="Adriaenssens E.M."/>
            <person name="Foster-Nyarko E."/>
            <person name="Jarju S."/>
            <person name="Secka A."/>
            <person name="Antonio M."/>
            <person name="Oren A."/>
            <person name="Chaudhuri R.R."/>
            <person name="La Ragione R."/>
            <person name="Hildebrand F."/>
            <person name="Pallen M.J."/>
        </authorList>
    </citation>
    <scope>NUCLEOTIDE SEQUENCE</scope>
    <source>
        <strain evidence="11">B5_2728</strain>
    </source>
</reference>
<dbReference type="PROSITE" id="PS51012">
    <property type="entry name" value="ABC_TM2"/>
    <property type="match status" value="1"/>
</dbReference>
<evidence type="ECO:0000256" key="7">
    <source>
        <dbReference type="ARBA" id="ARBA00022989"/>
    </source>
</evidence>
<keyword evidence="8 9" id="KW-0472">Membrane</keyword>